<dbReference type="InterPro" id="IPR001138">
    <property type="entry name" value="Zn2Cys6_DnaBD"/>
</dbReference>
<dbReference type="AlphaFoldDB" id="A0A9W4KQN4"/>
<proteinExistence type="predicted"/>
<dbReference type="SUPFAM" id="SSF57701">
    <property type="entry name" value="Zn2/Cys6 DNA-binding domain"/>
    <property type="match status" value="1"/>
</dbReference>
<evidence type="ECO:0000313" key="7">
    <source>
        <dbReference type="Proteomes" id="UP001154252"/>
    </source>
</evidence>
<evidence type="ECO:0000256" key="2">
    <source>
        <dbReference type="ARBA" id="ARBA00023125"/>
    </source>
</evidence>
<dbReference type="SMART" id="SM00066">
    <property type="entry name" value="GAL4"/>
    <property type="match status" value="1"/>
</dbReference>
<keyword evidence="1" id="KW-0805">Transcription regulation</keyword>
<dbReference type="Gene3D" id="4.10.240.10">
    <property type="entry name" value="Zn(2)-C6 fungal-type DNA-binding domain"/>
    <property type="match status" value="1"/>
</dbReference>
<keyword evidence="7" id="KW-1185">Reference proteome</keyword>
<evidence type="ECO:0000256" key="3">
    <source>
        <dbReference type="ARBA" id="ARBA00023163"/>
    </source>
</evidence>
<keyword evidence="3" id="KW-0804">Transcription</keyword>
<dbReference type="Pfam" id="PF00172">
    <property type="entry name" value="Zn_clus"/>
    <property type="match status" value="1"/>
</dbReference>
<evidence type="ECO:0000313" key="6">
    <source>
        <dbReference type="EMBL" id="CAG8909520.1"/>
    </source>
</evidence>
<keyword evidence="4" id="KW-0539">Nucleus</keyword>
<dbReference type="InterPro" id="IPR053175">
    <property type="entry name" value="DHMBA_Reg_Transcription_Factor"/>
</dbReference>
<organism evidence="6 7">
    <name type="scientific">Penicillium egyptiacum</name>
    <dbReference type="NCBI Taxonomy" id="1303716"/>
    <lineage>
        <taxon>Eukaryota</taxon>
        <taxon>Fungi</taxon>
        <taxon>Dikarya</taxon>
        <taxon>Ascomycota</taxon>
        <taxon>Pezizomycotina</taxon>
        <taxon>Eurotiomycetes</taxon>
        <taxon>Eurotiomycetidae</taxon>
        <taxon>Eurotiales</taxon>
        <taxon>Aspergillaceae</taxon>
        <taxon>Penicillium</taxon>
    </lineage>
</organism>
<dbReference type="GO" id="GO:0008270">
    <property type="term" value="F:zinc ion binding"/>
    <property type="evidence" value="ECO:0007669"/>
    <property type="project" value="InterPro"/>
</dbReference>
<protein>
    <recommendedName>
        <fullName evidence="5">Zn(2)-C6 fungal-type domain-containing protein</fullName>
    </recommendedName>
</protein>
<sequence length="491" mass="54690">MSYRPRSSKGCGNCRARRIRCDTARPTCSQCKRARFSCPGYRDPQQLQFRNESLAVRARVHAENQLGPVTNSRPAKLNHLSPLSVPSPLSGSIRDESVRFFFRYYVLNDLYDIPIHPSVSQMADLAAISPAVSMALAAVGLASLSNIRKSAGLMAIASKEYTEALSLTGTALSDPTSDATLAAVLLLSMFEVLTCRVRHSLDSWLHHTRGAMTLVEMRGAEQIRNTVGMRLFTHLRVQIITSCLYWHTPLPAALVQWSSQAMSLRSVSDAKADELVDLVARVIEVIIYTETHDDIQATTEASCVDQLLLQWRQNLPPRWAYRTALRPPGRHSNRGDTEGLFFDDTYHIYPDAWACNIWNLYRTSRILLNRLIHVRIPKNNYSPSHPTTEVLNNLAMEIAQSVPYALRQVGPSRAAGVDLASSADYLGGFITMWPLYMAADASALGSALREWAIERLEVIGHCMGIGKAQFMARILRSAQQFEARLTSGETN</sequence>
<dbReference type="OrthoDB" id="5429770at2759"/>
<accession>A0A9W4KQN4</accession>
<reference evidence="6" key="1">
    <citation type="submission" date="2021-07" db="EMBL/GenBank/DDBJ databases">
        <authorList>
            <person name="Branca A.L. A."/>
        </authorList>
    </citation>
    <scope>NUCLEOTIDE SEQUENCE</scope>
</reference>
<feature type="domain" description="Zn(2)-C6 fungal-type" evidence="5">
    <location>
        <begin position="10"/>
        <end position="38"/>
    </location>
</feature>
<dbReference type="GO" id="GO:0003677">
    <property type="term" value="F:DNA binding"/>
    <property type="evidence" value="ECO:0007669"/>
    <property type="project" value="UniProtKB-KW"/>
</dbReference>
<evidence type="ECO:0000259" key="5">
    <source>
        <dbReference type="PROSITE" id="PS50048"/>
    </source>
</evidence>
<keyword evidence="2" id="KW-0238">DNA-binding</keyword>
<name>A0A9W4KQN4_9EURO</name>
<dbReference type="CDD" id="cd12148">
    <property type="entry name" value="fungal_TF_MHR"/>
    <property type="match status" value="1"/>
</dbReference>
<dbReference type="CDD" id="cd00067">
    <property type="entry name" value="GAL4"/>
    <property type="match status" value="1"/>
</dbReference>
<dbReference type="Proteomes" id="UP001154252">
    <property type="component" value="Unassembled WGS sequence"/>
</dbReference>
<dbReference type="EMBL" id="CAJVRC010000902">
    <property type="protein sequence ID" value="CAG8909520.1"/>
    <property type="molecule type" value="Genomic_DNA"/>
</dbReference>
<dbReference type="PROSITE" id="PS00463">
    <property type="entry name" value="ZN2_CY6_FUNGAL_1"/>
    <property type="match status" value="1"/>
</dbReference>
<dbReference type="GO" id="GO:0000981">
    <property type="term" value="F:DNA-binding transcription factor activity, RNA polymerase II-specific"/>
    <property type="evidence" value="ECO:0007669"/>
    <property type="project" value="InterPro"/>
</dbReference>
<comment type="caution">
    <text evidence="6">The sequence shown here is derived from an EMBL/GenBank/DDBJ whole genome shotgun (WGS) entry which is preliminary data.</text>
</comment>
<dbReference type="InterPro" id="IPR021858">
    <property type="entry name" value="Fun_TF"/>
</dbReference>
<evidence type="ECO:0000256" key="4">
    <source>
        <dbReference type="ARBA" id="ARBA00023242"/>
    </source>
</evidence>
<dbReference type="PROSITE" id="PS50048">
    <property type="entry name" value="ZN2_CY6_FUNGAL_2"/>
    <property type="match status" value="1"/>
</dbReference>
<evidence type="ECO:0000256" key="1">
    <source>
        <dbReference type="ARBA" id="ARBA00023015"/>
    </source>
</evidence>
<dbReference type="InterPro" id="IPR036864">
    <property type="entry name" value="Zn2-C6_fun-type_DNA-bd_sf"/>
</dbReference>
<dbReference type="PANTHER" id="PTHR38791">
    <property type="entry name" value="ZN(II)2CYS6 TRANSCRIPTION FACTOR (EUROFUNG)-RELATED-RELATED"/>
    <property type="match status" value="1"/>
</dbReference>
<gene>
    <name evidence="6" type="ORF">PEGY_LOCUS10314</name>
</gene>
<dbReference type="PANTHER" id="PTHR38791:SF5">
    <property type="entry name" value="TRANSCRIPTION FACTOR DBAG-RELATED"/>
    <property type="match status" value="1"/>
</dbReference>
<dbReference type="Pfam" id="PF11951">
    <property type="entry name" value="Fungal_trans_2"/>
    <property type="match status" value="1"/>
</dbReference>